<dbReference type="PROSITE" id="PS51421">
    <property type="entry name" value="RAS"/>
    <property type="match status" value="1"/>
</dbReference>
<dbReference type="SMART" id="SM00173">
    <property type="entry name" value="RAS"/>
    <property type="match status" value="1"/>
</dbReference>
<evidence type="ECO:0000313" key="3">
    <source>
        <dbReference type="Proteomes" id="UP001209570"/>
    </source>
</evidence>
<dbReference type="SMART" id="SM00174">
    <property type="entry name" value="RHO"/>
    <property type="match status" value="1"/>
</dbReference>
<keyword evidence="3" id="KW-1185">Reference proteome</keyword>
<evidence type="ECO:0008006" key="4">
    <source>
        <dbReference type="Google" id="ProtNLM"/>
    </source>
</evidence>
<dbReference type="PANTHER" id="PTHR47979">
    <property type="entry name" value="DRAB11-RELATED"/>
    <property type="match status" value="1"/>
</dbReference>
<dbReference type="NCBIfam" id="TIGR00231">
    <property type="entry name" value="small_GTP"/>
    <property type="match status" value="1"/>
</dbReference>
<dbReference type="FunFam" id="3.40.50.300:FF:001447">
    <property type="entry name" value="Ras-related protein Rab-1B"/>
    <property type="match status" value="1"/>
</dbReference>
<name>A0AAD5MFY5_PYTIN</name>
<dbReference type="Gene3D" id="3.40.50.300">
    <property type="entry name" value="P-loop containing nucleotide triphosphate hydrolases"/>
    <property type="match status" value="1"/>
</dbReference>
<comment type="caution">
    <text evidence="2">The sequence shown here is derived from an EMBL/GenBank/DDBJ whole genome shotgun (WGS) entry which is preliminary data.</text>
</comment>
<proteinExistence type="inferred from homology"/>
<dbReference type="PROSITE" id="PS51419">
    <property type="entry name" value="RAB"/>
    <property type="match status" value="1"/>
</dbReference>
<dbReference type="GO" id="GO:0003924">
    <property type="term" value="F:GTPase activity"/>
    <property type="evidence" value="ECO:0007669"/>
    <property type="project" value="InterPro"/>
</dbReference>
<organism evidence="2 3">
    <name type="scientific">Pythium insidiosum</name>
    <name type="common">Pythiosis disease agent</name>
    <dbReference type="NCBI Taxonomy" id="114742"/>
    <lineage>
        <taxon>Eukaryota</taxon>
        <taxon>Sar</taxon>
        <taxon>Stramenopiles</taxon>
        <taxon>Oomycota</taxon>
        <taxon>Peronosporomycetes</taxon>
        <taxon>Pythiales</taxon>
        <taxon>Pythiaceae</taxon>
        <taxon>Pythium</taxon>
    </lineage>
</organism>
<dbReference type="InterPro" id="IPR027417">
    <property type="entry name" value="P-loop_NTPase"/>
</dbReference>
<dbReference type="InterPro" id="IPR005225">
    <property type="entry name" value="Small_GTP-bd"/>
</dbReference>
<dbReference type="InterPro" id="IPR050209">
    <property type="entry name" value="Rab_GTPases_membrane_traffic"/>
</dbReference>
<dbReference type="AlphaFoldDB" id="A0AAD5MFY5"/>
<dbReference type="PRINTS" id="PR00449">
    <property type="entry name" value="RASTRNSFRMNG"/>
</dbReference>
<dbReference type="Pfam" id="PF00071">
    <property type="entry name" value="Ras"/>
    <property type="match status" value="1"/>
</dbReference>
<evidence type="ECO:0000256" key="1">
    <source>
        <dbReference type="ARBA" id="ARBA00006270"/>
    </source>
</evidence>
<dbReference type="InterPro" id="IPR001806">
    <property type="entry name" value="Small_GTPase"/>
</dbReference>
<dbReference type="PROSITE" id="PS51420">
    <property type="entry name" value="RHO"/>
    <property type="match status" value="1"/>
</dbReference>
<comment type="similarity">
    <text evidence="1">Belongs to the small GTPase superfamily. Rab family.</text>
</comment>
<evidence type="ECO:0000313" key="2">
    <source>
        <dbReference type="EMBL" id="KAJ0406388.1"/>
    </source>
</evidence>
<accession>A0AAD5MFY5</accession>
<dbReference type="Proteomes" id="UP001209570">
    <property type="component" value="Unassembled WGS sequence"/>
</dbReference>
<sequence length="199" mass="21945">MSGLRSMETTHKSTTVLRCRVAVVGDATVGKSALLQVLKSNGHEYPKNYVMTAGVELHVKSVAIPDTNVVVELYLLDCAGQSVFNQREFGTLHYRNASIAVVVFDVNNKESFKSSTKWLQDVVGASPNLNIPGVLVANKTDLRENNRDAVSAKDAQELADRHELKYFECSAQQNAGVEAPFVYIAEWFYKKYQSAAGRA</sequence>
<reference evidence="2" key="1">
    <citation type="submission" date="2021-12" db="EMBL/GenBank/DDBJ databases">
        <title>Prjna785345.</title>
        <authorList>
            <person name="Rujirawat T."/>
            <person name="Krajaejun T."/>
        </authorList>
    </citation>
    <scope>NUCLEOTIDE SEQUENCE</scope>
    <source>
        <strain evidence="2">Pi057C3</strain>
    </source>
</reference>
<dbReference type="SMART" id="SM00175">
    <property type="entry name" value="RAB"/>
    <property type="match status" value="1"/>
</dbReference>
<protein>
    <recommendedName>
        <fullName evidence="4">Intraflagellar transport protein 27</fullName>
    </recommendedName>
</protein>
<gene>
    <name evidence="2" type="ORF">P43SY_006996</name>
</gene>
<dbReference type="GO" id="GO:0005525">
    <property type="term" value="F:GTP binding"/>
    <property type="evidence" value="ECO:0007669"/>
    <property type="project" value="InterPro"/>
</dbReference>
<dbReference type="SUPFAM" id="SSF52540">
    <property type="entry name" value="P-loop containing nucleoside triphosphate hydrolases"/>
    <property type="match status" value="1"/>
</dbReference>
<dbReference type="EMBL" id="JAKCXM010000033">
    <property type="protein sequence ID" value="KAJ0406388.1"/>
    <property type="molecule type" value="Genomic_DNA"/>
</dbReference>